<dbReference type="NCBIfam" id="NF006679">
    <property type="entry name" value="PRK09228.1"/>
    <property type="match status" value="1"/>
</dbReference>
<dbReference type="GO" id="GO:0008892">
    <property type="term" value="F:guanine deaminase activity"/>
    <property type="evidence" value="ECO:0007669"/>
    <property type="project" value="UniProtKB-UniRule"/>
</dbReference>
<evidence type="ECO:0000256" key="1">
    <source>
        <dbReference type="ARBA" id="ARBA00004984"/>
    </source>
</evidence>
<evidence type="ECO:0000256" key="6">
    <source>
        <dbReference type="ARBA" id="ARBA00022833"/>
    </source>
</evidence>
<evidence type="ECO:0000256" key="3">
    <source>
        <dbReference type="ARBA" id="ARBA00012781"/>
    </source>
</evidence>
<dbReference type="NCBIfam" id="TIGR02967">
    <property type="entry name" value="guan_deamin"/>
    <property type="match status" value="1"/>
</dbReference>
<dbReference type="Proteomes" id="UP000009080">
    <property type="component" value="Chromosome"/>
</dbReference>
<dbReference type="InterPro" id="IPR014311">
    <property type="entry name" value="Guanine_deaminase"/>
</dbReference>
<evidence type="ECO:0000313" key="10">
    <source>
        <dbReference type="EMBL" id="ACR13788.2"/>
    </source>
</evidence>
<dbReference type="STRING" id="377629.TERTU_2062"/>
<organism evidence="10 11">
    <name type="scientific">Teredinibacter turnerae (strain ATCC 39867 / T7901)</name>
    <dbReference type="NCBI Taxonomy" id="377629"/>
    <lineage>
        <taxon>Bacteria</taxon>
        <taxon>Pseudomonadati</taxon>
        <taxon>Pseudomonadota</taxon>
        <taxon>Gammaproteobacteria</taxon>
        <taxon>Cellvibrionales</taxon>
        <taxon>Cellvibrionaceae</taxon>
        <taxon>Teredinibacter</taxon>
    </lineage>
</organism>
<dbReference type="OrthoDB" id="9787621at2"/>
<dbReference type="InterPro" id="IPR051607">
    <property type="entry name" value="Metallo-dep_hydrolases"/>
</dbReference>
<dbReference type="RefSeq" id="WP_015819903.1">
    <property type="nucleotide sequence ID" value="NC_012997.1"/>
</dbReference>
<comment type="similarity">
    <text evidence="2 8">Belongs to the metallo-dependent hydrolases superfamily. ATZ/TRZ family.</text>
</comment>
<dbReference type="Gene3D" id="3.20.20.140">
    <property type="entry name" value="Metal-dependent hydrolases"/>
    <property type="match status" value="1"/>
</dbReference>
<evidence type="ECO:0000256" key="5">
    <source>
        <dbReference type="ARBA" id="ARBA00022801"/>
    </source>
</evidence>
<evidence type="ECO:0000313" key="11">
    <source>
        <dbReference type="Proteomes" id="UP000009080"/>
    </source>
</evidence>
<dbReference type="GO" id="GO:0006147">
    <property type="term" value="P:guanine catabolic process"/>
    <property type="evidence" value="ECO:0007669"/>
    <property type="project" value="UniProtKB-UniRule"/>
</dbReference>
<protein>
    <recommendedName>
        <fullName evidence="3 7">Guanine deaminase</fullName>
        <shortName evidence="8">Guanase</shortName>
        <ecNumber evidence="3 7">3.5.4.3</ecNumber>
    </recommendedName>
    <alternativeName>
        <fullName evidence="8">Guanine aminohydrolase</fullName>
    </alternativeName>
</protein>
<keyword evidence="11" id="KW-1185">Reference proteome</keyword>
<dbReference type="UniPathway" id="UPA00603">
    <property type="reaction ID" value="UER00660"/>
</dbReference>
<comment type="pathway">
    <text evidence="1 8">Purine metabolism; guanine degradation; xanthine from guanine: step 1/1.</text>
</comment>
<comment type="function">
    <text evidence="8">Catalyzes the hydrolytic deamination of guanine, producing xanthine and ammonia.</text>
</comment>
<dbReference type="SUPFAM" id="SSF51556">
    <property type="entry name" value="Metallo-dependent hydrolases"/>
    <property type="match status" value="1"/>
</dbReference>
<sequence length="432" mass="47917">MASLILRTRVARFKSDAGANPNTCFDYLDDAVVEVANGKITQVESAQILAEQGYDLSRCEHLPNRLLMAGFIDAHVHAPQLDVMGAYGEQLLDWLDKYTFPAELKFAEPDYSAQQTARFLAQLHAHGTTTAMVYTTSFAHSTEHLFQQAAECNMRLLAGKVWMDRNAPTALLDTAESAFNDSRNLIDKWHGFQRLGYVLTPRFAGTSTPQQLRSAKELVAAYPDVWIQTHLSENQAEVEWTKTLFPEAKDYLHTYEQFNLVTEKTLFAHCIHLTPSETDRIAASGAGIAFCPSSNLFLGSGLMNYSSIKAHQIPVALCSDIGAGTSLSPFVTMGDAYKVCQLQNYPLTALEAFYLASLGAARTLHLGDKIGSVDAGFEADFILINSEGHPYIHQRIASCKSIEEELFVYMTCGDDRLIERTYIAGQPIYTQQ</sequence>
<dbReference type="AlphaFoldDB" id="C5BIS7"/>
<dbReference type="InterPro" id="IPR011059">
    <property type="entry name" value="Metal-dep_hydrolase_composite"/>
</dbReference>
<feature type="domain" description="Amidohydrolase-related" evidence="9">
    <location>
        <begin position="67"/>
        <end position="412"/>
    </location>
</feature>
<comment type="catalytic activity">
    <reaction evidence="8">
        <text>guanine + H2O + H(+) = xanthine + NH4(+)</text>
        <dbReference type="Rhea" id="RHEA:14665"/>
        <dbReference type="ChEBI" id="CHEBI:15377"/>
        <dbReference type="ChEBI" id="CHEBI:15378"/>
        <dbReference type="ChEBI" id="CHEBI:16235"/>
        <dbReference type="ChEBI" id="CHEBI:17712"/>
        <dbReference type="ChEBI" id="CHEBI:28938"/>
        <dbReference type="EC" id="3.5.4.3"/>
    </reaction>
</comment>
<evidence type="ECO:0000256" key="4">
    <source>
        <dbReference type="ARBA" id="ARBA00022723"/>
    </source>
</evidence>
<dbReference type="InterPro" id="IPR006680">
    <property type="entry name" value="Amidohydro-rel"/>
</dbReference>
<gene>
    <name evidence="10" type="primary">guaD</name>
    <name evidence="10" type="ordered locus">TERTU_2062</name>
</gene>
<dbReference type="EC" id="3.5.4.3" evidence="3 7"/>
<keyword evidence="4 8" id="KW-0479">Metal-binding</keyword>
<dbReference type="EMBL" id="CP001614">
    <property type="protein sequence ID" value="ACR13788.2"/>
    <property type="molecule type" value="Genomic_DNA"/>
</dbReference>
<evidence type="ECO:0000259" key="9">
    <source>
        <dbReference type="Pfam" id="PF01979"/>
    </source>
</evidence>
<dbReference type="SUPFAM" id="SSF51338">
    <property type="entry name" value="Composite domain of metallo-dependent hydrolases"/>
    <property type="match status" value="1"/>
</dbReference>
<name>C5BIS7_TERTT</name>
<accession>C5BIS7</accession>
<dbReference type="Gene3D" id="2.30.40.10">
    <property type="entry name" value="Urease, subunit C, domain 1"/>
    <property type="match status" value="1"/>
</dbReference>
<dbReference type="HOGENOM" id="CLU_012358_0_2_6"/>
<dbReference type="GO" id="GO:0005829">
    <property type="term" value="C:cytosol"/>
    <property type="evidence" value="ECO:0007669"/>
    <property type="project" value="TreeGrafter"/>
</dbReference>
<evidence type="ECO:0000256" key="7">
    <source>
        <dbReference type="NCBIfam" id="TIGR02967"/>
    </source>
</evidence>
<proteinExistence type="inferred from homology"/>
<keyword evidence="6 8" id="KW-0862">Zinc</keyword>
<dbReference type="PANTHER" id="PTHR11271">
    <property type="entry name" value="GUANINE DEAMINASE"/>
    <property type="match status" value="1"/>
</dbReference>
<comment type="cofactor">
    <cofactor evidence="8">
        <name>Zn(2+)</name>
        <dbReference type="ChEBI" id="CHEBI:29105"/>
    </cofactor>
    <text evidence="8">Binds 1 zinc ion per subunit.</text>
</comment>
<evidence type="ECO:0000256" key="8">
    <source>
        <dbReference type="RuleBase" id="RU366009"/>
    </source>
</evidence>
<dbReference type="PANTHER" id="PTHR11271:SF6">
    <property type="entry name" value="GUANINE DEAMINASE"/>
    <property type="match status" value="1"/>
</dbReference>
<evidence type="ECO:0000256" key="2">
    <source>
        <dbReference type="ARBA" id="ARBA00006745"/>
    </source>
</evidence>
<dbReference type="GO" id="GO:0008270">
    <property type="term" value="F:zinc ion binding"/>
    <property type="evidence" value="ECO:0007669"/>
    <property type="project" value="UniProtKB-UniRule"/>
</dbReference>
<reference evidence="10 11" key="1">
    <citation type="journal article" date="2009" name="PLoS ONE">
        <title>The complete genome of Teredinibacter turnerae T7901: an intracellular endosymbiont of marine wood-boring bivalves (shipworms).</title>
        <authorList>
            <person name="Yang J.C."/>
            <person name="Madupu R."/>
            <person name="Durkin A.S."/>
            <person name="Ekborg N.A."/>
            <person name="Pedamallu C.S."/>
            <person name="Hostetler J.B."/>
            <person name="Radune D."/>
            <person name="Toms B.S."/>
            <person name="Henrissat B."/>
            <person name="Coutinho P.M."/>
            <person name="Schwarz S."/>
            <person name="Field L."/>
            <person name="Trindade-Silva A.E."/>
            <person name="Soares C.A.G."/>
            <person name="Elshahawi S."/>
            <person name="Hanora A."/>
            <person name="Schmidt E.W."/>
            <person name="Haygood M.G."/>
            <person name="Posfai J."/>
            <person name="Benner J."/>
            <person name="Madinger C."/>
            <person name="Nove J."/>
            <person name="Anton B."/>
            <person name="Chaudhary K."/>
            <person name="Foster J."/>
            <person name="Holman A."/>
            <person name="Kumar S."/>
            <person name="Lessard P.A."/>
            <person name="Luyten Y.A."/>
            <person name="Slatko B."/>
            <person name="Wood N."/>
            <person name="Wu B."/>
            <person name="Teplitski M."/>
            <person name="Mougous J.D."/>
            <person name="Ward N."/>
            <person name="Eisen J.A."/>
            <person name="Badger J.H."/>
            <person name="Distel D.L."/>
        </authorList>
    </citation>
    <scope>NUCLEOTIDE SEQUENCE [LARGE SCALE GENOMIC DNA]</scope>
    <source>
        <strain evidence="11">ATCC 39867 / T7901</strain>
    </source>
</reference>
<dbReference type="InterPro" id="IPR032466">
    <property type="entry name" value="Metal_Hydrolase"/>
</dbReference>
<dbReference type="Pfam" id="PF01979">
    <property type="entry name" value="Amidohydro_1"/>
    <property type="match status" value="1"/>
</dbReference>
<dbReference type="FunFam" id="3.20.20.140:FF:000022">
    <property type="entry name" value="Guanine deaminase"/>
    <property type="match status" value="1"/>
</dbReference>
<dbReference type="eggNOG" id="COG0402">
    <property type="taxonomic scope" value="Bacteria"/>
</dbReference>
<keyword evidence="5 8" id="KW-0378">Hydrolase</keyword>
<dbReference type="KEGG" id="ttu:TERTU_2062"/>